<proteinExistence type="predicted"/>
<dbReference type="RefSeq" id="WP_169527776.1">
    <property type="nucleotide sequence ID" value="NZ_JAAMPU010000106.1"/>
</dbReference>
<dbReference type="EMBL" id="JAAMPU010000106">
    <property type="protein sequence ID" value="NMH28673.1"/>
    <property type="molecule type" value="Genomic_DNA"/>
</dbReference>
<keyword evidence="3" id="KW-1185">Reference proteome</keyword>
<gene>
    <name evidence="2" type="ORF">G6047_11580</name>
</gene>
<dbReference type="PROSITE" id="PS51257">
    <property type="entry name" value="PROKAR_LIPOPROTEIN"/>
    <property type="match status" value="1"/>
</dbReference>
<comment type="caution">
    <text evidence="2">The sequence shown here is derived from an EMBL/GenBank/DDBJ whole genome shotgun (WGS) entry which is preliminary data.</text>
</comment>
<protein>
    <recommendedName>
        <fullName evidence="4">Lipocalin-like domain-containing protein</fullName>
    </recommendedName>
</protein>
<reference evidence="2" key="1">
    <citation type="submission" date="2020-02" db="EMBL/GenBank/DDBJ databases">
        <title>Flavobacterium sp. genome.</title>
        <authorList>
            <person name="Jung H.S."/>
            <person name="Baek J.H."/>
            <person name="Jeon C.O."/>
        </authorList>
    </citation>
    <scope>NUCLEOTIDE SEQUENCE</scope>
    <source>
        <strain evidence="2">SE-s28</strain>
    </source>
</reference>
<evidence type="ECO:0000313" key="3">
    <source>
        <dbReference type="Proteomes" id="UP000712080"/>
    </source>
</evidence>
<evidence type="ECO:0000313" key="2">
    <source>
        <dbReference type="EMBL" id="NMH28673.1"/>
    </source>
</evidence>
<evidence type="ECO:0008006" key="4">
    <source>
        <dbReference type="Google" id="ProtNLM"/>
    </source>
</evidence>
<sequence>MKKLFLFLTVAGLSLTSCSSDDSGSGVGSSSVNLSVDGVAKTYTTVAVTQEDYPAEGSYPAYTELQVAASNSNGTEVLSFYTDEGDLGADAIYNVSYTLNGTTYYGYNGGGFTITVSSNSGNHLVGSFNGNMISQNGETEISVTNGVFDIRY</sequence>
<organism evidence="2 3">
    <name type="scientific">Flavobacterium silvaticum</name>
    <dbReference type="NCBI Taxonomy" id="1852020"/>
    <lineage>
        <taxon>Bacteria</taxon>
        <taxon>Pseudomonadati</taxon>
        <taxon>Bacteroidota</taxon>
        <taxon>Flavobacteriia</taxon>
        <taxon>Flavobacteriales</taxon>
        <taxon>Flavobacteriaceae</taxon>
        <taxon>Flavobacterium</taxon>
    </lineage>
</organism>
<dbReference type="Proteomes" id="UP000712080">
    <property type="component" value="Unassembled WGS sequence"/>
</dbReference>
<feature type="chain" id="PRO_5037652706" description="Lipocalin-like domain-containing protein" evidence="1">
    <location>
        <begin position="20"/>
        <end position="152"/>
    </location>
</feature>
<evidence type="ECO:0000256" key="1">
    <source>
        <dbReference type="SAM" id="SignalP"/>
    </source>
</evidence>
<dbReference type="AlphaFoldDB" id="A0A972FUD4"/>
<accession>A0A972FUD4</accession>
<name>A0A972FUD4_9FLAO</name>
<keyword evidence="1" id="KW-0732">Signal</keyword>
<feature type="signal peptide" evidence="1">
    <location>
        <begin position="1"/>
        <end position="19"/>
    </location>
</feature>